<sequence>MTFSNQPILVNGDALPYVKTLPDDSIDLILTDPPYYRVKSCAWERQWKTTGQYLAWLNDYLVEFQRILKPNGSLYLFCSAELAADTEIMPRNHMRMLNHIIWAKPYGRGTGCSKEWLRSYFSSTERILFAEQYGAEGTAKNKDGYKCAELKSEVFASLIDYFITAKNQLNITGKEIEQYMGSYMHRHWFSYSQWQLPNKTQYERLQEFFSQKAAEKKSASSLSKNHHPLSFTHDELQRDYGELMKSHDELKRQYENLRRPFSVTKDVPYTDVWNFPPVLYYPGKHPCEKPAALLEHIINASSKPKHTVADFFMGSGSTVKAAIQSGRQAIGVELETDRFLQTKKEIENLIPQINYQGMIF</sequence>
<accession>C4K560</accession>
<evidence type="ECO:0000313" key="7">
    <source>
        <dbReference type="Proteomes" id="UP000002334"/>
    </source>
</evidence>
<dbReference type="InterPro" id="IPR002941">
    <property type="entry name" value="DNA_methylase_N4/N6"/>
</dbReference>
<dbReference type="AlphaFoldDB" id="C4K560"/>
<evidence type="ECO:0000256" key="1">
    <source>
        <dbReference type="ARBA" id="ARBA00006594"/>
    </source>
</evidence>
<dbReference type="SUPFAM" id="SSF53335">
    <property type="entry name" value="S-adenosyl-L-methionine-dependent methyltransferases"/>
    <property type="match status" value="1"/>
</dbReference>
<dbReference type="KEGG" id="hde:HDEF_1005"/>
<dbReference type="Proteomes" id="UP000002334">
    <property type="component" value="Chromosome"/>
</dbReference>
<dbReference type="REBASE" id="20895">
    <property type="entry name" value="M.Hde5ORF1005P"/>
</dbReference>
<dbReference type="GeneID" id="66260804"/>
<gene>
    <name evidence="6" type="ordered locus">HDEF_1005</name>
</gene>
<dbReference type="HOGENOM" id="CLU_024927_8_0_6"/>
<organism evidence="6 7">
    <name type="scientific">Hamiltonella defensa subsp. Acyrthosiphon pisum (strain 5AT)</name>
    <dbReference type="NCBI Taxonomy" id="572265"/>
    <lineage>
        <taxon>Bacteria</taxon>
        <taxon>Pseudomonadati</taxon>
        <taxon>Pseudomonadota</taxon>
        <taxon>Gammaproteobacteria</taxon>
        <taxon>Enterobacterales</taxon>
        <taxon>Enterobacteriaceae</taxon>
        <taxon>aphid secondary symbionts</taxon>
        <taxon>Candidatus Williamhamiltonella</taxon>
    </lineage>
</organism>
<protein>
    <recommendedName>
        <fullName evidence="4">Methyltransferase</fullName>
        <ecNumber evidence="4">2.1.1.-</ecNumber>
    </recommendedName>
</protein>
<dbReference type="InterPro" id="IPR029063">
    <property type="entry name" value="SAM-dependent_MTases_sf"/>
</dbReference>
<evidence type="ECO:0000313" key="6">
    <source>
        <dbReference type="EMBL" id="ACQ67703.1"/>
    </source>
</evidence>
<dbReference type="GO" id="GO:0032259">
    <property type="term" value="P:methylation"/>
    <property type="evidence" value="ECO:0007669"/>
    <property type="project" value="UniProtKB-KW"/>
</dbReference>
<dbReference type="InterPro" id="IPR001091">
    <property type="entry name" value="RM_Methyltransferase"/>
</dbReference>
<name>C4K560_HAMD5</name>
<dbReference type="EC" id="2.1.1.-" evidence="4"/>
<proteinExistence type="inferred from homology"/>
<dbReference type="InterPro" id="IPR002052">
    <property type="entry name" value="DNA_methylase_N6_adenine_CS"/>
</dbReference>
<feature type="domain" description="DNA methylase N-4/N-6" evidence="5">
    <location>
        <begin position="26"/>
        <end position="342"/>
    </location>
</feature>
<comment type="similarity">
    <text evidence="1 4">Belongs to the N(4)/N(6)-methyltransferase family.</text>
</comment>
<dbReference type="EMBL" id="CP001277">
    <property type="protein sequence ID" value="ACQ67703.1"/>
    <property type="molecule type" value="Genomic_DNA"/>
</dbReference>
<dbReference type="eggNOG" id="COG0863">
    <property type="taxonomic scope" value="Bacteria"/>
</dbReference>
<dbReference type="PROSITE" id="PS00092">
    <property type="entry name" value="N6_MTASE"/>
    <property type="match status" value="1"/>
</dbReference>
<dbReference type="GO" id="GO:0008170">
    <property type="term" value="F:N-methyltransferase activity"/>
    <property type="evidence" value="ECO:0007669"/>
    <property type="project" value="InterPro"/>
</dbReference>
<reference evidence="6 7" key="1">
    <citation type="journal article" date="2009" name="Proc. Natl. Acad. Sci. U.S.A.">
        <title>Hamiltonella defensa, genome evolution of protective bacterial endosymbiont from pathogenic ancestors.</title>
        <authorList>
            <person name="Degnan P.H."/>
            <person name="Yu Y."/>
            <person name="Sisneros N."/>
            <person name="Wing R.A."/>
            <person name="Moran N.A."/>
        </authorList>
    </citation>
    <scope>NUCLEOTIDE SEQUENCE [LARGE SCALE GENOMIC DNA]</scope>
    <source>
        <strain evidence="7">5AT</strain>
    </source>
</reference>
<evidence type="ECO:0000256" key="4">
    <source>
        <dbReference type="RuleBase" id="RU362026"/>
    </source>
</evidence>
<keyword evidence="2 6" id="KW-0489">Methyltransferase</keyword>
<keyword evidence="3" id="KW-0808">Transferase</keyword>
<evidence type="ECO:0000259" key="5">
    <source>
        <dbReference type="Pfam" id="PF01555"/>
    </source>
</evidence>
<dbReference type="PRINTS" id="PR00508">
    <property type="entry name" value="S21N4MTFRASE"/>
</dbReference>
<dbReference type="GO" id="GO:0003677">
    <property type="term" value="F:DNA binding"/>
    <property type="evidence" value="ECO:0007669"/>
    <property type="project" value="InterPro"/>
</dbReference>
<dbReference type="eggNOG" id="COG2521">
    <property type="taxonomic scope" value="Bacteria"/>
</dbReference>
<dbReference type="Gene3D" id="3.40.50.150">
    <property type="entry name" value="Vaccinia Virus protein VP39"/>
    <property type="match status" value="1"/>
</dbReference>
<evidence type="ECO:0000256" key="3">
    <source>
        <dbReference type="ARBA" id="ARBA00022679"/>
    </source>
</evidence>
<dbReference type="RefSeq" id="WP_015873506.1">
    <property type="nucleotide sequence ID" value="NC_012751.1"/>
</dbReference>
<dbReference type="Pfam" id="PF01555">
    <property type="entry name" value="N6_N4_Mtase"/>
    <property type="match status" value="1"/>
</dbReference>
<evidence type="ECO:0000256" key="2">
    <source>
        <dbReference type="ARBA" id="ARBA00022603"/>
    </source>
</evidence>
<dbReference type="STRING" id="572265.HDEF_1005"/>
<keyword evidence="7" id="KW-1185">Reference proteome</keyword>